<dbReference type="RefSeq" id="WP_128268880.1">
    <property type="nucleotide sequence ID" value="NZ_SAUW01000003.1"/>
</dbReference>
<dbReference type="AlphaFoldDB" id="A0A443J1R0"/>
<protein>
    <submittedName>
        <fullName evidence="1">Phage gp6-like head-tail connector protein</fullName>
    </submittedName>
</protein>
<gene>
    <name evidence="1" type="ORF">D2T33_03635</name>
</gene>
<dbReference type="NCBIfam" id="TIGR01560">
    <property type="entry name" value="put_DNA_pack"/>
    <property type="match status" value="1"/>
</dbReference>
<comment type="caution">
    <text evidence="1">The sequence shown here is derived from an EMBL/GenBank/DDBJ whole genome shotgun (WGS) entry which is preliminary data.</text>
</comment>
<evidence type="ECO:0000313" key="2">
    <source>
        <dbReference type="Proteomes" id="UP000285710"/>
    </source>
</evidence>
<name>A0A443J1R0_9RHOB</name>
<evidence type="ECO:0000313" key="1">
    <source>
        <dbReference type="EMBL" id="RWR14315.1"/>
    </source>
</evidence>
<keyword evidence="2" id="KW-1185">Reference proteome</keyword>
<dbReference type="Gene3D" id="1.10.3230.30">
    <property type="entry name" value="Phage gp6-like head-tail connector protein"/>
    <property type="match status" value="1"/>
</dbReference>
<dbReference type="Proteomes" id="UP000285710">
    <property type="component" value="Unassembled WGS sequence"/>
</dbReference>
<dbReference type="EMBL" id="SAUW01000003">
    <property type="protein sequence ID" value="RWR14315.1"/>
    <property type="molecule type" value="Genomic_DNA"/>
</dbReference>
<dbReference type="InterPro" id="IPR021146">
    <property type="entry name" value="Phage_gp6-like_head-tail"/>
</dbReference>
<proteinExistence type="predicted"/>
<reference evidence="1 2" key="1">
    <citation type="submission" date="2019-01" db="EMBL/GenBank/DDBJ databases">
        <title>Sinorhodobacter populi sp. nov. isolated from the symptomatic bark tissue of Populus euramericana canker.</title>
        <authorList>
            <person name="Xu G."/>
        </authorList>
    </citation>
    <scope>NUCLEOTIDE SEQUENCE [LARGE SCALE GENOMIC DNA]</scope>
    <source>
        <strain evidence="1 2">2D-5</strain>
    </source>
</reference>
<reference evidence="1 2" key="2">
    <citation type="submission" date="2019-01" db="EMBL/GenBank/DDBJ databases">
        <authorList>
            <person name="Li Y."/>
        </authorList>
    </citation>
    <scope>NUCLEOTIDE SEQUENCE [LARGE SCALE GENOMIC DNA]</scope>
    <source>
        <strain evidence="1 2">2D-5</strain>
    </source>
</reference>
<accession>A0A443J1R0</accession>
<dbReference type="Pfam" id="PF05135">
    <property type="entry name" value="Phage_connect_1"/>
    <property type="match status" value="1"/>
</dbReference>
<dbReference type="InterPro" id="IPR006450">
    <property type="entry name" value="Phage_HK97_gp6-like"/>
</dbReference>
<sequence length="96" mass="9991">MNISALLPAAKLHARVDFPDEDDGLLLMLAAAAGDVADAAEYTLPEDAGDLPDDLKLAIIDQAAMLFDARGGSTDRPVGLSLAASRIVARYRGVAI</sequence>
<organism evidence="1 2">
    <name type="scientific">Paenirhodobacter populi</name>
    <dbReference type="NCBI Taxonomy" id="2306993"/>
    <lineage>
        <taxon>Bacteria</taxon>
        <taxon>Pseudomonadati</taxon>
        <taxon>Pseudomonadota</taxon>
        <taxon>Alphaproteobacteria</taxon>
        <taxon>Rhodobacterales</taxon>
        <taxon>Rhodobacter group</taxon>
        <taxon>Paenirhodobacter</taxon>
    </lineage>
</organism>